<evidence type="ECO:0000256" key="2">
    <source>
        <dbReference type="ARBA" id="ARBA00022475"/>
    </source>
</evidence>
<feature type="transmembrane region" description="Helical" evidence="6">
    <location>
        <begin position="71"/>
        <end position="92"/>
    </location>
</feature>
<dbReference type="PANTHER" id="PTHR30086">
    <property type="entry name" value="ARGININE EXPORTER PROTEIN ARGO"/>
    <property type="match status" value="1"/>
</dbReference>
<keyword evidence="4 6" id="KW-1133">Transmembrane helix</keyword>
<keyword evidence="3 6" id="KW-0812">Transmembrane</keyword>
<evidence type="ECO:0000256" key="4">
    <source>
        <dbReference type="ARBA" id="ARBA00022989"/>
    </source>
</evidence>
<evidence type="ECO:0000313" key="8">
    <source>
        <dbReference type="Proteomes" id="UP000198862"/>
    </source>
</evidence>
<proteinExistence type="predicted"/>
<feature type="transmembrane region" description="Helical" evidence="6">
    <location>
        <begin position="6"/>
        <end position="28"/>
    </location>
</feature>
<evidence type="ECO:0000256" key="5">
    <source>
        <dbReference type="ARBA" id="ARBA00023136"/>
    </source>
</evidence>
<dbReference type="EMBL" id="FOLO01000070">
    <property type="protein sequence ID" value="SFD58379.1"/>
    <property type="molecule type" value="Genomic_DNA"/>
</dbReference>
<feature type="transmembrane region" description="Helical" evidence="6">
    <location>
        <begin position="148"/>
        <end position="170"/>
    </location>
</feature>
<dbReference type="STRING" id="1123010.SAMN02745724_04900"/>
<dbReference type="GO" id="GO:0005886">
    <property type="term" value="C:plasma membrane"/>
    <property type="evidence" value="ECO:0007669"/>
    <property type="project" value="UniProtKB-SubCell"/>
</dbReference>
<dbReference type="AlphaFoldDB" id="A0A1I1TII4"/>
<dbReference type="Pfam" id="PF01810">
    <property type="entry name" value="LysE"/>
    <property type="match status" value="1"/>
</dbReference>
<feature type="transmembrane region" description="Helical" evidence="6">
    <location>
        <begin position="191"/>
        <end position="208"/>
    </location>
</feature>
<evidence type="ECO:0000256" key="3">
    <source>
        <dbReference type="ARBA" id="ARBA00022692"/>
    </source>
</evidence>
<dbReference type="PIRSF" id="PIRSF006324">
    <property type="entry name" value="LeuE"/>
    <property type="match status" value="1"/>
</dbReference>
<evidence type="ECO:0000256" key="6">
    <source>
        <dbReference type="SAM" id="Phobius"/>
    </source>
</evidence>
<name>A0A1I1TII4_9GAMM</name>
<keyword evidence="5 6" id="KW-0472">Membrane</keyword>
<dbReference type="PANTHER" id="PTHR30086:SF20">
    <property type="entry name" value="ARGININE EXPORTER PROTEIN ARGO-RELATED"/>
    <property type="match status" value="1"/>
</dbReference>
<organism evidence="7 8">
    <name type="scientific">Pseudoalteromonas denitrificans DSM 6059</name>
    <dbReference type="NCBI Taxonomy" id="1123010"/>
    <lineage>
        <taxon>Bacteria</taxon>
        <taxon>Pseudomonadati</taxon>
        <taxon>Pseudomonadota</taxon>
        <taxon>Gammaproteobacteria</taxon>
        <taxon>Alteromonadales</taxon>
        <taxon>Pseudoalteromonadaceae</taxon>
        <taxon>Pseudoalteromonas</taxon>
    </lineage>
</organism>
<feature type="transmembrane region" description="Helical" evidence="6">
    <location>
        <begin position="40"/>
        <end position="65"/>
    </location>
</feature>
<dbReference type="InterPro" id="IPR001123">
    <property type="entry name" value="LeuE-type"/>
</dbReference>
<dbReference type="RefSeq" id="WP_091991012.1">
    <property type="nucleotide sequence ID" value="NZ_FOLO01000070.1"/>
</dbReference>
<evidence type="ECO:0000313" key="7">
    <source>
        <dbReference type="EMBL" id="SFD58379.1"/>
    </source>
</evidence>
<sequence>MIDISVLPLFLTAVFFLVISPGPDLILISSYSSTKGFKSGFMISLGVFLAGMLQTSLVAFGLGQLMQAMPLFAYSIKIAGAVYLAYLGVNMLRSWLQKKHQKNTFQQLEKISNIQLINKGFLNNLLNPKALLFFSLFLPQFTTGSGVLSVQIIILGMLLSFIGLFSNALFALSFSQFGAVLGKKLKLGRHIDGFLGMIFLGLATRLAISK</sequence>
<feature type="transmembrane region" description="Helical" evidence="6">
    <location>
        <begin position="121"/>
        <end position="142"/>
    </location>
</feature>
<dbReference type="Proteomes" id="UP000198862">
    <property type="component" value="Unassembled WGS sequence"/>
</dbReference>
<dbReference type="OrthoDB" id="9804822at2"/>
<gene>
    <name evidence="7" type="ORF">SAMN02745724_04900</name>
</gene>
<reference evidence="7 8" key="1">
    <citation type="submission" date="2016-10" db="EMBL/GenBank/DDBJ databases">
        <authorList>
            <person name="de Groot N.N."/>
        </authorList>
    </citation>
    <scope>NUCLEOTIDE SEQUENCE [LARGE SCALE GENOMIC DNA]</scope>
    <source>
        <strain evidence="7 8">DSM 6059</strain>
    </source>
</reference>
<keyword evidence="2" id="KW-1003">Cell membrane</keyword>
<keyword evidence="8" id="KW-1185">Reference proteome</keyword>
<protein>
    <submittedName>
        <fullName evidence="7">Threonine/homoserine/homoserine lactone efflux protein</fullName>
    </submittedName>
</protein>
<accession>A0A1I1TII4</accession>
<dbReference type="GO" id="GO:0015171">
    <property type="term" value="F:amino acid transmembrane transporter activity"/>
    <property type="evidence" value="ECO:0007669"/>
    <property type="project" value="TreeGrafter"/>
</dbReference>
<evidence type="ECO:0000256" key="1">
    <source>
        <dbReference type="ARBA" id="ARBA00004651"/>
    </source>
</evidence>
<comment type="subcellular location">
    <subcellularLocation>
        <location evidence="1">Cell membrane</location>
        <topology evidence="1">Multi-pass membrane protein</topology>
    </subcellularLocation>
</comment>